<dbReference type="PANTHER" id="PTHR11776:SF7">
    <property type="entry name" value="PHOSPHORIBOSYLTRANSFERASE DOMAIN-CONTAINING PROTEIN"/>
    <property type="match status" value="1"/>
</dbReference>
<reference evidence="14 15" key="1">
    <citation type="journal article" date="2008" name="PLoS ONE">
        <title>Genome sequence of the saprophyte Leptospira biflexa provides insights into the evolution of Leptospira and the pathogenesis of leptospirosis.</title>
        <authorList>
            <person name="Picardeau M."/>
            <person name="Bulach D.M."/>
            <person name="Bouchier C."/>
            <person name="Zuerner R.L."/>
            <person name="Zidane N."/>
            <person name="Wilson P.J."/>
            <person name="Creno S."/>
            <person name="Kuczek E.S."/>
            <person name="Bommezzadri S."/>
            <person name="Davis J.C."/>
            <person name="McGrath A."/>
            <person name="Johnson M.J."/>
            <person name="Boursaux-Eude C."/>
            <person name="Seemann T."/>
            <person name="Rouy Z."/>
            <person name="Coppel R.L."/>
            <person name="Rood J.I."/>
            <person name="Lajus A."/>
            <person name="Davies J.K."/>
            <person name="Medigue C."/>
            <person name="Adler B."/>
        </authorList>
    </citation>
    <scope>NUCLEOTIDE SEQUENCE [LARGE SCALE GENOMIC DNA]</scope>
    <source>
        <strain evidence="15">Patoc 1 / ATCC 23582 / Paris</strain>
    </source>
</reference>
<evidence type="ECO:0000256" key="5">
    <source>
        <dbReference type="ARBA" id="ARBA00008391"/>
    </source>
</evidence>
<dbReference type="HOGENOM" id="CLU_063339_3_0_12"/>
<dbReference type="HAMAP" id="MF_00004">
    <property type="entry name" value="Aden_phosphoribosyltr"/>
    <property type="match status" value="1"/>
</dbReference>
<dbReference type="InterPro" id="IPR005764">
    <property type="entry name" value="Ade_phspho_trans"/>
</dbReference>
<dbReference type="KEGG" id="lbi:LEPBI_II0127"/>
<feature type="domain" description="Phosphoribosyltransferase" evidence="13">
    <location>
        <begin position="50"/>
        <end position="187"/>
    </location>
</feature>
<comment type="function">
    <text evidence="2 12">Catalyzes a salvage reaction resulting in the formation of AMP, that is energically less costly than de novo synthesis.</text>
</comment>
<name>B0STX9_LEPBP</name>
<dbReference type="GO" id="GO:0003999">
    <property type="term" value="F:adenine phosphoribosyltransferase activity"/>
    <property type="evidence" value="ECO:0007669"/>
    <property type="project" value="UniProtKB-UniRule"/>
</dbReference>
<evidence type="ECO:0000256" key="6">
    <source>
        <dbReference type="ARBA" id="ARBA00011738"/>
    </source>
</evidence>
<dbReference type="GO" id="GO:0005737">
    <property type="term" value="C:cytoplasm"/>
    <property type="evidence" value="ECO:0007669"/>
    <property type="project" value="UniProtKB-SubCell"/>
</dbReference>
<dbReference type="GO" id="GO:0044209">
    <property type="term" value="P:AMP salvage"/>
    <property type="evidence" value="ECO:0007669"/>
    <property type="project" value="UniProtKB-UniRule"/>
</dbReference>
<evidence type="ECO:0000256" key="8">
    <source>
        <dbReference type="ARBA" id="ARBA00022490"/>
    </source>
</evidence>
<dbReference type="UniPathway" id="UPA00588">
    <property type="reaction ID" value="UER00646"/>
</dbReference>
<dbReference type="GO" id="GO:0006166">
    <property type="term" value="P:purine ribonucleoside salvage"/>
    <property type="evidence" value="ECO:0007669"/>
    <property type="project" value="UniProtKB-UniRule"/>
</dbReference>
<gene>
    <name evidence="12 14" type="primary">apt</name>
    <name evidence="14" type="ordered locus">LEPBI_II0127</name>
</gene>
<dbReference type="GO" id="GO:0006168">
    <property type="term" value="P:adenine salvage"/>
    <property type="evidence" value="ECO:0007669"/>
    <property type="project" value="InterPro"/>
</dbReference>
<evidence type="ECO:0000256" key="1">
    <source>
        <dbReference type="ARBA" id="ARBA00000868"/>
    </source>
</evidence>
<dbReference type="NCBIfam" id="NF002632">
    <property type="entry name" value="PRK02304.1-1"/>
    <property type="match status" value="1"/>
</dbReference>
<dbReference type="InterPro" id="IPR029057">
    <property type="entry name" value="PRTase-like"/>
</dbReference>
<keyword evidence="15" id="KW-1185">Reference proteome</keyword>
<comment type="subcellular location">
    <subcellularLocation>
        <location evidence="3 12">Cytoplasm</location>
    </subcellularLocation>
</comment>
<evidence type="ECO:0000313" key="15">
    <source>
        <dbReference type="Proteomes" id="UP000001847"/>
    </source>
</evidence>
<evidence type="ECO:0000259" key="13">
    <source>
        <dbReference type="Pfam" id="PF00156"/>
    </source>
</evidence>
<accession>B0STX9</accession>
<comment type="catalytic activity">
    <reaction evidence="1 12">
        <text>AMP + diphosphate = 5-phospho-alpha-D-ribose 1-diphosphate + adenine</text>
        <dbReference type="Rhea" id="RHEA:16609"/>
        <dbReference type="ChEBI" id="CHEBI:16708"/>
        <dbReference type="ChEBI" id="CHEBI:33019"/>
        <dbReference type="ChEBI" id="CHEBI:58017"/>
        <dbReference type="ChEBI" id="CHEBI:456215"/>
        <dbReference type="EC" id="2.4.2.7"/>
    </reaction>
</comment>
<dbReference type="STRING" id="456481.LEPBI_II0127"/>
<evidence type="ECO:0000256" key="3">
    <source>
        <dbReference type="ARBA" id="ARBA00004496"/>
    </source>
</evidence>
<dbReference type="NCBIfam" id="NF002634">
    <property type="entry name" value="PRK02304.1-3"/>
    <property type="match status" value="1"/>
</dbReference>
<evidence type="ECO:0000313" key="14">
    <source>
        <dbReference type="EMBL" id="ABZ99663.1"/>
    </source>
</evidence>
<dbReference type="Pfam" id="PF00156">
    <property type="entry name" value="Pribosyltran"/>
    <property type="match status" value="1"/>
</dbReference>
<evidence type="ECO:0000256" key="7">
    <source>
        <dbReference type="ARBA" id="ARBA00011893"/>
    </source>
</evidence>
<keyword evidence="10 12" id="KW-0808">Transferase</keyword>
<evidence type="ECO:0000256" key="2">
    <source>
        <dbReference type="ARBA" id="ARBA00003968"/>
    </source>
</evidence>
<dbReference type="NCBIfam" id="TIGR01090">
    <property type="entry name" value="apt"/>
    <property type="match status" value="1"/>
</dbReference>
<dbReference type="FunFam" id="3.40.50.2020:FF:000004">
    <property type="entry name" value="Adenine phosphoribosyltransferase"/>
    <property type="match status" value="1"/>
</dbReference>
<proteinExistence type="inferred from homology"/>
<protein>
    <recommendedName>
        <fullName evidence="7 12">Adenine phosphoribosyltransferase</fullName>
        <shortName evidence="12">APRT</shortName>
        <ecNumber evidence="7 12">2.4.2.7</ecNumber>
    </recommendedName>
</protein>
<dbReference type="InterPro" id="IPR050120">
    <property type="entry name" value="Adenine_PRTase"/>
</dbReference>
<dbReference type="SUPFAM" id="SSF53271">
    <property type="entry name" value="PRTase-like"/>
    <property type="match status" value="1"/>
</dbReference>
<dbReference type="EC" id="2.4.2.7" evidence="7 12"/>
<evidence type="ECO:0000256" key="10">
    <source>
        <dbReference type="ARBA" id="ARBA00022679"/>
    </source>
</evidence>
<comment type="subunit">
    <text evidence="6 12">Homodimer.</text>
</comment>
<dbReference type="CDD" id="cd06223">
    <property type="entry name" value="PRTases_typeI"/>
    <property type="match status" value="1"/>
</dbReference>
<keyword evidence="11 12" id="KW-0660">Purine salvage</keyword>
<dbReference type="Gene3D" id="3.40.50.2020">
    <property type="match status" value="1"/>
</dbReference>
<dbReference type="PANTHER" id="PTHR11776">
    <property type="entry name" value="ADENINE PHOSPHORIBOSYLTRANSFERASE"/>
    <property type="match status" value="1"/>
</dbReference>
<evidence type="ECO:0000256" key="9">
    <source>
        <dbReference type="ARBA" id="ARBA00022676"/>
    </source>
</evidence>
<comment type="similarity">
    <text evidence="5 12">Belongs to the purine/pyrimidine phosphoribosyltransferase family.</text>
</comment>
<comment type="pathway">
    <text evidence="4 12">Purine metabolism; AMP biosynthesis via salvage pathway; AMP from adenine: step 1/1.</text>
</comment>
<dbReference type="AlphaFoldDB" id="B0STX9"/>
<keyword evidence="9 12" id="KW-0328">Glycosyltransferase</keyword>
<dbReference type="Proteomes" id="UP000001847">
    <property type="component" value="Chromosome II"/>
</dbReference>
<organism evidence="14 15">
    <name type="scientific">Leptospira biflexa serovar Patoc (strain Patoc 1 / ATCC 23582 / Paris)</name>
    <dbReference type="NCBI Taxonomy" id="456481"/>
    <lineage>
        <taxon>Bacteria</taxon>
        <taxon>Pseudomonadati</taxon>
        <taxon>Spirochaetota</taxon>
        <taxon>Spirochaetia</taxon>
        <taxon>Leptospirales</taxon>
        <taxon>Leptospiraceae</taxon>
        <taxon>Leptospira</taxon>
    </lineage>
</organism>
<evidence type="ECO:0000256" key="4">
    <source>
        <dbReference type="ARBA" id="ARBA00004659"/>
    </source>
</evidence>
<dbReference type="NCBIfam" id="NF002636">
    <property type="entry name" value="PRK02304.1-5"/>
    <property type="match status" value="1"/>
</dbReference>
<evidence type="ECO:0000256" key="12">
    <source>
        <dbReference type="HAMAP-Rule" id="MF_00004"/>
    </source>
</evidence>
<sequence>MMERSAFAGLFLLQDPSLPWFHPFMSIVKSKIRTIPDYPKPGILFRDITSLLIDPEGFQLTIGMFVERYQNAKLNKIAAIDARGFIPGAALAFQLGVGFVPIRKKGKLPGNTISESYALEYGVDHVEIHTDAIVPGDKVLIMDDLIATGGTLEASIKLIQNLKGQIHECSTIINLPDLGGAKRIKDTYGIDVFSICEFEGH</sequence>
<dbReference type="EMBL" id="CP000787">
    <property type="protein sequence ID" value="ABZ99663.1"/>
    <property type="molecule type" value="Genomic_DNA"/>
</dbReference>
<dbReference type="InterPro" id="IPR000836">
    <property type="entry name" value="PRTase_dom"/>
</dbReference>
<evidence type="ECO:0000256" key="11">
    <source>
        <dbReference type="ARBA" id="ARBA00022726"/>
    </source>
</evidence>
<keyword evidence="8 12" id="KW-0963">Cytoplasm</keyword>